<dbReference type="Proteomes" id="UP000660454">
    <property type="component" value="Unassembled WGS sequence"/>
</dbReference>
<protein>
    <submittedName>
        <fullName evidence="1">Uncharacterized protein</fullName>
    </submittedName>
</protein>
<evidence type="ECO:0000313" key="2">
    <source>
        <dbReference type="Proteomes" id="UP000660454"/>
    </source>
</evidence>
<organism evidence="1 2">
    <name type="scientific">Microbispora siamensis</name>
    <dbReference type="NCBI Taxonomy" id="564413"/>
    <lineage>
        <taxon>Bacteria</taxon>
        <taxon>Bacillati</taxon>
        <taxon>Actinomycetota</taxon>
        <taxon>Actinomycetes</taxon>
        <taxon>Streptosporangiales</taxon>
        <taxon>Streptosporangiaceae</taxon>
        <taxon>Microbispora</taxon>
    </lineage>
</organism>
<proteinExistence type="predicted"/>
<accession>A0ABQ4GVD6</accession>
<dbReference type="RefSeq" id="WP_204051459.1">
    <property type="nucleotide sequence ID" value="NZ_BOOF01000040.1"/>
</dbReference>
<comment type="caution">
    <text evidence="1">The sequence shown here is derived from an EMBL/GenBank/DDBJ whole genome shotgun (WGS) entry which is preliminary data.</text>
</comment>
<name>A0ABQ4GVD6_9ACTN</name>
<evidence type="ECO:0000313" key="1">
    <source>
        <dbReference type="EMBL" id="GIH65390.1"/>
    </source>
</evidence>
<reference evidence="1 2" key="1">
    <citation type="submission" date="2021-01" db="EMBL/GenBank/DDBJ databases">
        <title>Whole genome shotgun sequence of Microbispora siamensis NBRC 104113.</title>
        <authorList>
            <person name="Komaki H."/>
            <person name="Tamura T."/>
        </authorList>
    </citation>
    <scope>NUCLEOTIDE SEQUENCE [LARGE SCALE GENOMIC DNA]</scope>
    <source>
        <strain evidence="1 2">NBRC 104113</strain>
    </source>
</reference>
<sequence length="214" mass="22776">MYPDDSVAARIYRGLRDGDLAAGPVVEFACLMEEGGLSRPPVREVLERPVAELTAEDVTRLGRALLAALDFQPGFDLAPELWTALETAVDVVRADLRASGIDGSLELTVPDWDDSGCARVAFRGCHGSPPIWPRTGGDPGQALAEIADATQDAVMEVVWSVWPTCPDHGLGLHAELVRGAAVWRCMGAGAHTVAAIGELRPSPGRRRRPRGHGG</sequence>
<gene>
    <name evidence="1" type="ORF">Msi02_62070</name>
</gene>
<dbReference type="EMBL" id="BOOF01000040">
    <property type="protein sequence ID" value="GIH65390.1"/>
    <property type="molecule type" value="Genomic_DNA"/>
</dbReference>
<keyword evidence="2" id="KW-1185">Reference proteome</keyword>